<name>A0A3M2R5R7_9HYPO</name>
<keyword evidence="2" id="KW-1185">Reference proteome</keyword>
<gene>
    <name evidence="1" type="ORF">CDV36_015833</name>
</gene>
<dbReference type="EMBL" id="NKUJ01000674">
    <property type="protein sequence ID" value="RMJ00616.1"/>
    <property type="molecule type" value="Genomic_DNA"/>
</dbReference>
<organism evidence="1 2">
    <name type="scientific">Fusarium kuroshium</name>
    <dbReference type="NCBI Taxonomy" id="2010991"/>
    <lineage>
        <taxon>Eukaryota</taxon>
        <taxon>Fungi</taxon>
        <taxon>Dikarya</taxon>
        <taxon>Ascomycota</taxon>
        <taxon>Pezizomycotina</taxon>
        <taxon>Sordariomycetes</taxon>
        <taxon>Hypocreomycetidae</taxon>
        <taxon>Hypocreales</taxon>
        <taxon>Nectriaceae</taxon>
        <taxon>Fusarium</taxon>
        <taxon>Fusarium solani species complex</taxon>
    </lineage>
</organism>
<evidence type="ECO:0000313" key="1">
    <source>
        <dbReference type="EMBL" id="RMJ00616.1"/>
    </source>
</evidence>
<comment type="caution">
    <text evidence="1">The sequence shown here is derived from an EMBL/GenBank/DDBJ whole genome shotgun (WGS) entry which is preliminary data.</text>
</comment>
<proteinExistence type="predicted"/>
<reference evidence="1 2" key="1">
    <citation type="submission" date="2017-06" db="EMBL/GenBank/DDBJ databases">
        <title>Comparative genomic analysis of Ambrosia Fusariam Clade fungi.</title>
        <authorList>
            <person name="Stajich J.E."/>
            <person name="Carrillo J."/>
            <person name="Kijimoto T."/>
            <person name="Eskalen A."/>
            <person name="O'Donnell K."/>
            <person name="Kasson M."/>
        </authorList>
    </citation>
    <scope>NUCLEOTIDE SEQUENCE [LARGE SCALE GENOMIC DNA]</scope>
    <source>
        <strain evidence="1">UCR3666</strain>
    </source>
</reference>
<accession>A0A3M2R5R7</accession>
<dbReference type="Proteomes" id="UP000277212">
    <property type="component" value="Unassembled WGS sequence"/>
</dbReference>
<evidence type="ECO:0000313" key="2">
    <source>
        <dbReference type="Proteomes" id="UP000277212"/>
    </source>
</evidence>
<sequence length="183" mass="20605">MGSSSQAASSQATAFKLQPDDPESVESFIKEISNLVEIPATLRYRPLVSYALQISRVPSERRTDASAQWLMVYGQTPHSTFLDYIATRVVQAEEHPHSVLRLAMKEGVISSLQFRKQYIVGKEAEQWLDKMMRDWLTSAWTRSIENTRLAAVSRATGAAGMLDLVQQARQSPEEQNTPQHDLI</sequence>
<protein>
    <submittedName>
        <fullName evidence="1">Uncharacterized protein</fullName>
    </submittedName>
</protein>
<dbReference type="AlphaFoldDB" id="A0A3M2R5R7"/>